<proteinExistence type="predicted"/>
<keyword evidence="2" id="KW-1185">Reference proteome</keyword>
<protein>
    <recommendedName>
        <fullName evidence="3">DUF3192 domain-containing protein</fullName>
    </recommendedName>
</protein>
<dbReference type="STRING" id="1799789.AX660_17480"/>
<reference evidence="2" key="1">
    <citation type="submission" date="2016-02" db="EMBL/GenBank/DDBJ databases">
        <authorList>
            <person name="Schultz-Johansen M."/>
            <person name="Glaring M.A."/>
            <person name="Bech P.K."/>
            <person name="Stougaard P."/>
        </authorList>
    </citation>
    <scope>NUCLEOTIDE SEQUENCE [LARGE SCALE GENOMIC DNA]</scope>
    <source>
        <strain evidence="2">S66</strain>
    </source>
</reference>
<dbReference type="Pfam" id="PF11399">
    <property type="entry name" value="DUF3192"/>
    <property type="match status" value="1"/>
</dbReference>
<dbReference type="AlphaFoldDB" id="A0A135ZZM0"/>
<organism evidence="1 2">
    <name type="scientific">Paraglaciecola hydrolytica</name>
    <dbReference type="NCBI Taxonomy" id="1799789"/>
    <lineage>
        <taxon>Bacteria</taxon>
        <taxon>Pseudomonadati</taxon>
        <taxon>Pseudomonadota</taxon>
        <taxon>Gammaproteobacteria</taxon>
        <taxon>Alteromonadales</taxon>
        <taxon>Alteromonadaceae</taxon>
        <taxon>Paraglaciecola</taxon>
    </lineage>
</organism>
<dbReference type="EMBL" id="LSNE01000007">
    <property type="protein sequence ID" value="KXI28397.1"/>
    <property type="molecule type" value="Genomic_DNA"/>
</dbReference>
<dbReference type="OrthoDB" id="6399368at2"/>
<dbReference type="InterPro" id="IPR021534">
    <property type="entry name" value="DUF3192"/>
</dbReference>
<gene>
    <name evidence="1" type="ORF">AX660_17480</name>
</gene>
<dbReference type="Proteomes" id="UP000070299">
    <property type="component" value="Unassembled WGS sequence"/>
</dbReference>
<accession>A0A135ZZM0</accession>
<evidence type="ECO:0008006" key="3">
    <source>
        <dbReference type="Google" id="ProtNLM"/>
    </source>
</evidence>
<sequence>MQKLIVAAIIGSSLCLSGCVISVDGDGKYGHNSDWQDKEQKNRGVIAKLEPDLSLHDISMRLGTPDFNEYYEKAGDKFQILFFRTQRISGDGVTTKDECTPLIFKNGLLAGWGDTAYSLIKNH</sequence>
<evidence type="ECO:0000313" key="1">
    <source>
        <dbReference type="EMBL" id="KXI28397.1"/>
    </source>
</evidence>
<evidence type="ECO:0000313" key="2">
    <source>
        <dbReference type="Proteomes" id="UP000070299"/>
    </source>
</evidence>
<comment type="caution">
    <text evidence="1">The sequence shown here is derived from an EMBL/GenBank/DDBJ whole genome shotgun (WGS) entry which is preliminary data.</text>
</comment>
<name>A0A135ZZM0_9ALTE</name>